<keyword evidence="4 9" id="KW-0812">Transmembrane</keyword>
<accession>G8JQG7</accession>
<protein>
    <recommendedName>
        <fullName evidence="13">Mitochondrial carrier protein</fullName>
    </recommendedName>
</protein>
<comment type="similarity">
    <text evidence="2 10">Belongs to the mitochondrial carrier (TC 2.A.29) family.</text>
</comment>
<evidence type="ECO:0000256" key="6">
    <source>
        <dbReference type="ARBA" id="ARBA00022989"/>
    </source>
</evidence>
<evidence type="ECO:0000256" key="2">
    <source>
        <dbReference type="ARBA" id="ARBA00006375"/>
    </source>
</evidence>
<proteinExistence type="inferred from homology"/>
<evidence type="ECO:0000256" key="3">
    <source>
        <dbReference type="ARBA" id="ARBA00022448"/>
    </source>
</evidence>
<dbReference type="InterPro" id="IPR023395">
    <property type="entry name" value="MCP_dom_sf"/>
</dbReference>
<name>G8JQG7_ERECY</name>
<dbReference type="EMBL" id="CP002498">
    <property type="protein sequence ID" value="AET38300.1"/>
    <property type="molecule type" value="Genomic_DNA"/>
</dbReference>
<feature type="repeat" description="Solcar" evidence="9">
    <location>
        <begin position="111"/>
        <end position="240"/>
    </location>
</feature>
<dbReference type="AlphaFoldDB" id="G8JQG7"/>
<dbReference type="KEGG" id="erc:Ecym_2585"/>
<reference evidence="12" key="1">
    <citation type="journal article" date="2012" name="G3 (Bethesda)">
        <title>Pichia sorbitophila, an interspecies yeast hybrid reveals early steps of genome resolution following polyploidization.</title>
        <authorList>
            <person name="Leh Louis V."/>
            <person name="Despons L."/>
            <person name="Friedrich A."/>
            <person name="Martin T."/>
            <person name="Durrens P."/>
            <person name="Casaregola S."/>
            <person name="Neuveglise C."/>
            <person name="Fairhead C."/>
            <person name="Marck C."/>
            <person name="Cruz J.A."/>
            <person name="Straub M.L."/>
            <person name="Kugler V."/>
            <person name="Sacerdot C."/>
            <person name="Uzunov Z."/>
            <person name="Thierry A."/>
            <person name="Weiss S."/>
            <person name="Bleykasten C."/>
            <person name="De Montigny J."/>
            <person name="Jacques N."/>
            <person name="Jung P."/>
            <person name="Lemaire M."/>
            <person name="Mallet S."/>
            <person name="Morel G."/>
            <person name="Richard G.F."/>
            <person name="Sarkar A."/>
            <person name="Savel G."/>
            <person name="Schacherer J."/>
            <person name="Seret M.L."/>
            <person name="Talla E."/>
            <person name="Samson G."/>
            <person name="Jubin C."/>
            <person name="Poulain J."/>
            <person name="Vacherie B."/>
            <person name="Barbe V."/>
            <person name="Pelletier E."/>
            <person name="Sherman D.J."/>
            <person name="Westhof E."/>
            <person name="Weissenbach J."/>
            <person name="Baret P.V."/>
            <person name="Wincker P."/>
            <person name="Gaillardin C."/>
            <person name="Dujon B."/>
            <person name="Souciet J.L."/>
        </authorList>
    </citation>
    <scope>NUCLEOTIDE SEQUENCE [LARGE SCALE GENOMIC DNA]</scope>
    <source>
        <strain evidence="12">CBS 270.75 / DBVPG 7215 / KCTC 17166 / NRRL Y-17582</strain>
    </source>
</reference>
<dbReference type="GO" id="GO:0071913">
    <property type="term" value="F:citrate secondary active transmembrane transporter activity"/>
    <property type="evidence" value="ECO:0007669"/>
    <property type="project" value="TreeGrafter"/>
</dbReference>
<dbReference type="InterPro" id="IPR018108">
    <property type="entry name" value="MCP_transmembrane"/>
</dbReference>
<evidence type="ECO:0000256" key="4">
    <source>
        <dbReference type="ARBA" id="ARBA00022692"/>
    </source>
</evidence>
<evidence type="ECO:0000256" key="9">
    <source>
        <dbReference type="PROSITE-ProRule" id="PRU00282"/>
    </source>
</evidence>
<evidence type="ECO:0000256" key="10">
    <source>
        <dbReference type="RuleBase" id="RU000488"/>
    </source>
</evidence>
<dbReference type="GeneID" id="11471934"/>
<evidence type="ECO:0000256" key="5">
    <source>
        <dbReference type="ARBA" id="ARBA00022737"/>
    </source>
</evidence>
<sequence>MLKKEEDIVNKNALYGLDQGKPTSTLIIAGSVAAIFQTTLSYPFEFLKTGQQLHRSVPGAPKFNAFHPVKYYFSGCASLNVGVLFKTMVRFGTFEKACEMMKDPDMNETQISGIRLLAAGIITGFMESLWVVPFESVKTTMIENAHILSSKVQQVPSERVMDAKPTKRPVFHSPVGTVSSREMLLRHYEANPSSHFFSTVKEIYLTRGVRGFLQGAMPTVFRQLGNSVVRFTVYTWCKQFLSPHKPLDEYKAFAAGALSSCAVVAVTQPIDVIKTRMQSKYAWALYRSSLNCAYRIFVEEGVTKFWNGWAPRLFKVGLAGGMSFGVYQYVENLTLLIQSKRRSKIGPLE</sequence>
<dbReference type="PROSITE" id="PS50920">
    <property type="entry name" value="SOLCAR"/>
    <property type="match status" value="2"/>
</dbReference>
<keyword evidence="5" id="KW-0677">Repeat</keyword>
<dbReference type="eggNOG" id="KOG0756">
    <property type="taxonomic scope" value="Eukaryota"/>
</dbReference>
<dbReference type="OrthoDB" id="44467at2759"/>
<keyword evidence="12" id="KW-1185">Reference proteome</keyword>
<organism evidence="11 12">
    <name type="scientific">Eremothecium cymbalariae (strain CBS 270.75 / DBVPG 7215 / KCTC 17166 / NRRL Y-17582)</name>
    <name type="common">Yeast</name>
    <dbReference type="NCBI Taxonomy" id="931890"/>
    <lineage>
        <taxon>Eukaryota</taxon>
        <taxon>Fungi</taxon>
        <taxon>Dikarya</taxon>
        <taxon>Ascomycota</taxon>
        <taxon>Saccharomycotina</taxon>
        <taxon>Saccharomycetes</taxon>
        <taxon>Saccharomycetales</taxon>
        <taxon>Saccharomycetaceae</taxon>
        <taxon>Eremothecium</taxon>
    </lineage>
</organism>
<dbReference type="GO" id="GO:0006843">
    <property type="term" value="P:mitochondrial citrate transmembrane transport"/>
    <property type="evidence" value="ECO:0007669"/>
    <property type="project" value="TreeGrafter"/>
</dbReference>
<keyword evidence="6" id="KW-1133">Transmembrane helix</keyword>
<keyword evidence="7" id="KW-0496">Mitochondrion</keyword>
<comment type="subcellular location">
    <subcellularLocation>
        <location evidence="1">Mitochondrion membrane</location>
        <topology evidence="1">Multi-pass membrane protein</topology>
    </subcellularLocation>
</comment>
<dbReference type="InParanoid" id="G8JQG7"/>
<keyword evidence="3 10" id="KW-0813">Transport</keyword>
<dbReference type="RefSeq" id="XP_003645117.1">
    <property type="nucleotide sequence ID" value="XM_003645069.1"/>
</dbReference>
<gene>
    <name evidence="11" type="ordered locus">Ecym_2585</name>
</gene>
<dbReference type="Pfam" id="PF00153">
    <property type="entry name" value="Mito_carr"/>
    <property type="match status" value="3"/>
</dbReference>
<dbReference type="HOGENOM" id="CLU_015166_5_1_1"/>
<dbReference type="GO" id="GO:0031966">
    <property type="term" value="C:mitochondrial membrane"/>
    <property type="evidence" value="ECO:0007669"/>
    <property type="project" value="UniProtKB-SubCell"/>
</dbReference>
<feature type="repeat" description="Solcar" evidence="9">
    <location>
        <begin position="247"/>
        <end position="333"/>
    </location>
</feature>
<evidence type="ECO:0000256" key="1">
    <source>
        <dbReference type="ARBA" id="ARBA00004225"/>
    </source>
</evidence>
<dbReference type="FunCoup" id="G8JQG7">
    <property type="interactions" value="41"/>
</dbReference>
<evidence type="ECO:0000313" key="11">
    <source>
        <dbReference type="EMBL" id="AET38300.1"/>
    </source>
</evidence>
<dbReference type="PANTHER" id="PTHR45788:SF5">
    <property type="entry name" value="AFR253WP"/>
    <property type="match status" value="1"/>
</dbReference>
<evidence type="ECO:0000313" key="12">
    <source>
        <dbReference type="Proteomes" id="UP000006790"/>
    </source>
</evidence>
<dbReference type="OMA" id="TRMQSKY"/>
<dbReference type="Proteomes" id="UP000006790">
    <property type="component" value="Chromosome 2"/>
</dbReference>
<dbReference type="Gene3D" id="1.50.40.10">
    <property type="entry name" value="Mitochondrial carrier domain"/>
    <property type="match status" value="1"/>
</dbReference>
<evidence type="ECO:0000256" key="7">
    <source>
        <dbReference type="ARBA" id="ARBA00023128"/>
    </source>
</evidence>
<evidence type="ECO:0000256" key="8">
    <source>
        <dbReference type="ARBA" id="ARBA00023136"/>
    </source>
</evidence>
<keyword evidence="8 9" id="KW-0472">Membrane</keyword>
<dbReference type="SUPFAM" id="SSF103506">
    <property type="entry name" value="Mitochondrial carrier"/>
    <property type="match status" value="1"/>
</dbReference>
<evidence type="ECO:0008006" key="13">
    <source>
        <dbReference type="Google" id="ProtNLM"/>
    </source>
</evidence>
<dbReference type="PANTHER" id="PTHR45788">
    <property type="entry name" value="SUCCINATE/FUMARATE MITOCHONDRIAL TRANSPORTER-RELATED"/>
    <property type="match status" value="1"/>
</dbReference>
<dbReference type="InterPro" id="IPR049563">
    <property type="entry name" value="TXTP-like"/>
</dbReference>